<feature type="compositionally biased region" description="Polar residues" evidence="1">
    <location>
        <begin position="1"/>
        <end position="11"/>
    </location>
</feature>
<evidence type="ECO:0000256" key="1">
    <source>
        <dbReference type="SAM" id="MobiDB-lite"/>
    </source>
</evidence>
<dbReference type="HOGENOM" id="CLU_966990_0_0_1"/>
<feature type="compositionally biased region" description="Basic and acidic residues" evidence="1">
    <location>
        <begin position="179"/>
        <end position="195"/>
    </location>
</feature>
<dbReference type="AlphaFoldDB" id="A0A0C9UX62"/>
<feature type="compositionally biased region" description="Basic residues" evidence="1">
    <location>
        <begin position="196"/>
        <end position="212"/>
    </location>
</feature>
<feature type="compositionally biased region" description="Polar residues" evidence="1">
    <location>
        <begin position="148"/>
        <end position="160"/>
    </location>
</feature>
<name>A0A0C9UX62_SPHS4</name>
<evidence type="ECO:0000313" key="3">
    <source>
        <dbReference type="Proteomes" id="UP000054279"/>
    </source>
</evidence>
<sequence>MDASTSILSSPSPFPVSSIDVPSSPFARSSLSARKRKPVVTYQSPASGMLDLGLLMRNTTMQIEAVAVAAAASRALSSPTPAQATSPTPSSSSSETSPSATTSHSTSLDMVTRLKPSLYRTVPIPRPPPRLYQPFSRPIPLRTIFKTGASSSSVNSTNHTLPEEPGRRSSSRTRRPAPKVREAEVIAEGAKERASPAKRKRGGGHGGRRKKTTNQEEDDSPYPEVGKRTRKRKELEVDESMPSPNEAASPPVNGYSTRAKKSRRAESSASDNGSGPVMEEFYVPTKTT</sequence>
<dbReference type="Proteomes" id="UP000054279">
    <property type="component" value="Unassembled WGS sequence"/>
</dbReference>
<proteinExistence type="predicted"/>
<feature type="region of interest" description="Disordered" evidence="1">
    <location>
        <begin position="147"/>
        <end position="288"/>
    </location>
</feature>
<protein>
    <submittedName>
        <fullName evidence="2">Uncharacterized protein</fullName>
    </submittedName>
</protein>
<reference evidence="2 3" key="1">
    <citation type="submission" date="2014-06" db="EMBL/GenBank/DDBJ databases">
        <title>Evolutionary Origins and Diversification of the Mycorrhizal Mutualists.</title>
        <authorList>
            <consortium name="DOE Joint Genome Institute"/>
            <consortium name="Mycorrhizal Genomics Consortium"/>
            <person name="Kohler A."/>
            <person name="Kuo A."/>
            <person name="Nagy L.G."/>
            <person name="Floudas D."/>
            <person name="Copeland A."/>
            <person name="Barry K.W."/>
            <person name="Cichocki N."/>
            <person name="Veneault-Fourrey C."/>
            <person name="LaButti K."/>
            <person name="Lindquist E.A."/>
            <person name="Lipzen A."/>
            <person name="Lundell T."/>
            <person name="Morin E."/>
            <person name="Murat C."/>
            <person name="Riley R."/>
            <person name="Ohm R."/>
            <person name="Sun H."/>
            <person name="Tunlid A."/>
            <person name="Henrissat B."/>
            <person name="Grigoriev I.V."/>
            <person name="Hibbett D.S."/>
            <person name="Martin F."/>
        </authorList>
    </citation>
    <scope>NUCLEOTIDE SEQUENCE [LARGE SCALE GENOMIC DNA]</scope>
    <source>
        <strain evidence="2 3">SS14</strain>
    </source>
</reference>
<feature type="region of interest" description="Disordered" evidence="1">
    <location>
        <begin position="78"/>
        <end position="112"/>
    </location>
</feature>
<organism evidence="2 3">
    <name type="scientific">Sphaerobolus stellatus (strain SS14)</name>
    <dbReference type="NCBI Taxonomy" id="990650"/>
    <lineage>
        <taxon>Eukaryota</taxon>
        <taxon>Fungi</taxon>
        <taxon>Dikarya</taxon>
        <taxon>Basidiomycota</taxon>
        <taxon>Agaricomycotina</taxon>
        <taxon>Agaricomycetes</taxon>
        <taxon>Phallomycetidae</taxon>
        <taxon>Geastrales</taxon>
        <taxon>Sphaerobolaceae</taxon>
        <taxon>Sphaerobolus</taxon>
    </lineage>
</organism>
<feature type="compositionally biased region" description="Basic residues" evidence="1">
    <location>
        <begin position="169"/>
        <end position="178"/>
    </location>
</feature>
<dbReference type="OrthoDB" id="3261471at2759"/>
<keyword evidence="3" id="KW-1185">Reference proteome</keyword>
<gene>
    <name evidence="2" type="ORF">M422DRAFT_32686</name>
</gene>
<accession>A0A0C9UX62</accession>
<feature type="compositionally biased region" description="Low complexity" evidence="1">
    <location>
        <begin position="78"/>
        <end position="107"/>
    </location>
</feature>
<dbReference type="EMBL" id="KN837152">
    <property type="protein sequence ID" value="KIJ39429.1"/>
    <property type="molecule type" value="Genomic_DNA"/>
</dbReference>
<evidence type="ECO:0000313" key="2">
    <source>
        <dbReference type="EMBL" id="KIJ39429.1"/>
    </source>
</evidence>
<feature type="region of interest" description="Disordered" evidence="1">
    <location>
        <begin position="1"/>
        <end position="40"/>
    </location>
</feature>